<dbReference type="SUPFAM" id="SSF52047">
    <property type="entry name" value="RNI-like"/>
    <property type="match status" value="1"/>
</dbReference>
<feature type="chain" id="PRO_5012442831" description="Leucine-rich repeat-containing N-terminal plant-type domain-containing protein" evidence="14">
    <location>
        <begin position="24"/>
        <end position="1040"/>
    </location>
</feature>
<keyword evidence="9 13" id="KW-0472">Membrane</keyword>
<evidence type="ECO:0000256" key="10">
    <source>
        <dbReference type="ARBA" id="ARBA00023170"/>
    </source>
</evidence>
<dbReference type="EMBL" id="MTKT01001090">
    <property type="protein sequence ID" value="OWM86207.1"/>
    <property type="molecule type" value="Genomic_DNA"/>
</dbReference>
<dbReference type="AlphaFoldDB" id="A0A218XMI5"/>
<evidence type="ECO:0000313" key="17">
    <source>
        <dbReference type="Proteomes" id="UP000197138"/>
    </source>
</evidence>
<evidence type="ECO:0000256" key="3">
    <source>
        <dbReference type="ARBA" id="ARBA00022475"/>
    </source>
</evidence>
<feature type="region of interest" description="Disordered" evidence="12">
    <location>
        <begin position="898"/>
        <end position="918"/>
    </location>
</feature>
<evidence type="ECO:0000313" key="16">
    <source>
        <dbReference type="EMBL" id="OWM86207.1"/>
    </source>
</evidence>
<dbReference type="GO" id="GO:0005886">
    <property type="term" value="C:plasma membrane"/>
    <property type="evidence" value="ECO:0007669"/>
    <property type="project" value="UniProtKB-SubCell"/>
</dbReference>
<dbReference type="Proteomes" id="UP000197138">
    <property type="component" value="Unassembled WGS sequence"/>
</dbReference>
<name>A0A218XMI5_PUNGR</name>
<keyword evidence="6 14" id="KW-0732">Signal</keyword>
<dbReference type="SUPFAM" id="SSF52058">
    <property type="entry name" value="L domain-like"/>
    <property type="match status" value="2"/>
</dbReference>
<evidence type="ECO:0000256" key="4">
    <source>
        <dbReference type="ARBA" id="ARBA00022614"/>
    </source>
</evidence>
<evidence type="ECO:0000256" key="5">
    <source>
        <dbReference type="ARBA" id="ARBA00022692"/>
    </source>
</evidence>
<dbReference type="Pfam" id="PF00560">
    <property type="entry name" value="LRR_1"/>
    <property type="match status" value="7"/>
</dbReference>
<dbReference type="InterPro" id="IPR001611">
    <property type="entry name" value="Leu-rich_rpt"/>
</dbReference>
<comment type="caution">
    <text evidence="16">The sequence shown here is derived from an EMBL/GenBank/DDBJ whole genome shotgun (WGS) entry which is preliminary data.</text>
</comment>
<evidence type="ECO:0000256" key="2">
    <source>
        <dbReference type="ARBA" id="ARBA00009592"/>
    </source>
</evidence>
<evidence type="ECO:0000256" key="8">
    <source>
        <dbReference type="ARBA" id="ARBA00022989"/>
    </source>
</evidence>
<reference evidence="17" key="1">
    <citation type="journal article" date="2017" name="Plant J.">
        <title>The pomegranate (Punica granatum L.) genome and the genomics of punicalagin biosynthesis.</title>
        <authorList>
            <person name="Qin G."/>
            <person name="Xu C."/>
            <person name="Ming R."/>
            <person name="Tang H."/>
            <person name="Guyot R."/>
            <person name="Kramer E.M."/>
            <person name="Hu Y."/>
            <person name="Yi X."/>
            <person name="Qi Y."/>
            <person name="Xu X."/>
            <person name="Gao Z."/>
            <person name="Pan H."/>
            <person name="Jian J."/>
            <person name="Tian Y."/>
            <person name="Yue Z."/>
            <person name="Xu Y."/>
        </authorList>
    </citation>
    <scope>NUCLEOTIDE SEQUENCE [LARGE SCALE GENOMIC DNA]</scope>
    <source>
        <strain evidence="17">cv. Dabenzi</strain>
    </source>
</reference>
<dbReference type="Gene3D" id="3.80.10.10">
    <property type="entry name" value="Ribonuclease Inhibitor"/>
    <property type="match status" value="3"/>
</dbReference>
<comment type="similarity">
    <text evidence="2">Belongs to the RLP family.</text>
</comment>
<feature type="domain" description="Leucine-rich repeat-containing N-terminal plant-type" evidence="15">
    <location>
        <begin position="75"/>
        <end position="94"/>
    </location>
</feature>
<evidence type="ECO:0000256" key="6">
    <source>
        <dbReference type="ARBA" id="ARBA00022729"/>
    </source>
</evidence>
<keyword evidence="10" id="KW-0675">Receptor</keyword>
<dbReference type="PANTHER" id="PTHR48061:SF46">
    <property type="entry name" value="LEUCINE-RICH REPEAT-CONTAINING N-TERMINAL PLANT-TYPE DOMAIN-CONTAINING PROTEIN"/>
    <property type="match status" value="1"/>
</dbReference>
<evidence type="ECO:0000256" key="12">
    <source>
        <dbReference type="SAM" id="MobiDB-lite"/>
    </source>
</evidence>
<dbReference type="InterPro" id="IPR013210">
    <property type="entry name" value="LRR_N_plant-typ"/>
</dbReference>
<comment type="subcellular location">
    <subcellularLocation>
        <location evidence="1">Cell membrane</location>
        <topology evidence="1">Single-pass type I membrane protein</topology>
    </subcellularLocation>
</comment>
<evidence type="ECO:0000259" key="15">
    <source>
        <dbReference type="Pfam" id="PF08263"/>
    </source>
</evidence>
<dbReference type="FunFam" id="3.80.10.10:FF:000383">
    <property type="entry name" value="Leucine-rich repeat receptor protein kinase EMS1"/>
    <property type="match status" value="1"/>
</dbReference>
<dbReference type="Pfam" id="PF08263">
    <property type="entry name" value="LRRNT_2"/>
    <property type="match status" value="1"/>
</dbReference>
<evidence type="ECO:0000256" key="13">
    <source>
        <dbReference type="SAM" id="Phobius"/>
    </source>
</evidence>
<dbReference type="InterPro" id="IPR046956">
    <property type="entry name" value="RLP23-like"/>
</dbReference>
<evidence type="ECO:0000256" key="1">
    <source>
        <dbReference type="ARBA" id="ARBA00004251"/>
    </source>
</evidence>
<evidence type="ECO:0000256" key="7">
    <source>
        <dbReference type="ARBA" id="ARBA00022737"/>
    </source>
</evidence>
<feature type="signal peptide" evidence="14">
    <location>
        <begin position="1"/>
        <end position="23"/>
    </location>
</feature>
<sequence>MMENNCLYLFLLSFLIPIVVVAAFPTSNTSSPYWSEHPSHVSECHALLHFGNSFTITLDASADYYCGYPANTSYPKTASWKNGTDCCSWDGVTCHTSENYVISLDLSCSWLHGTLHSNSTLFSLSNLRGLNLAVNDFSGSLISPRFSVFAAMTHLNLSCSGFSGPVPEVISQYLSNLISLDLSVNYGLTIEDDHSFRRLVGNLTHMGELVLDLVDMSRVSPLSLANLSSTLTSLSLSNCFLRGIFPNNIFHLPYLRSLSLSVNINLTGTLPQTNWTGPLVSLDLSYTKFHGLIPTSVGNLTSLNYLDLSVTEFTGPFPQSLGKLHHLTDLFISGYKLSGTVDFEMFASLKNLRHLSLAPFPEENNLTLLLQNDGNCSFPRLKWLELPGYNLTKLPYFLNSSTELEGLNLSGNNIGGEIHEWFWRVWRDTLTLLHLYSNNFTGEIPSSICQVSSLRLIDLSNNRLDGTIPRCLGNLSSLVRLILGNNLLQGPMPQSLANCRSLSHLNVRYNEIYDTFPHWLNATLYSLTFIDLQSNKFHGVINEIPLPPQLSSLILSDNNFEGPLPIPPPTIEYFIVSDNKFGGNIPHQICKAFGLEVIDLSNNSLTGSIPRCFIELSASLSVLDLHANNFVGLIPEMFIQNTALTTIRLSQNRLGGTLPRSLAYCKNLEVLDLSKNELEGRFPFWLETLPNLQVLVLRSNRFHGPVDSSSKTDHPFQKLRIFDLSNNNFSGPLPIKYIANLIAMRNEERTQRSGLQYMGGQNQFYRDSIVVVMKGLEIVLVKILTVFTTIDFSSNFFEGEIPEAIGQLEALKGLNFSHNNLTGIIPSSIGSLDNVEWLDLSSNRLTGEIPITLAHLSFLSYLNLSMNQLVGPIPQSAQIDTFKIDSFDGNPGLCGHPLPKACGTDSQPSPPLTSPKGEEAESIHWIEKRAVLMGFGCGVVLGISLGYLVLVTGRPWWLVKMVERKYWAIKTNKLKKGAAPGNPARYFHHKFSSFMLSITSSPVTYTVNILKACGLRISFGISLILNFCSATRLILLRKLF</sequence>
<gene>
    <name evidence="16" type="ORF">CDL15_Pgr011031</name>
</gene>
<keyword evidence="3" id="KW-1003">Cell membrane</keyword>
<evidence type="ECO:0000256" key="14">
    <source>
        <dbReference type="SAM" id="SignalP"/>
    </source>
</evidence>
<keyword evidence="8 13" id="KW-1133">Transmembrane helix</keyword>
<accession>A0A218XMI5</accession>
<evidence type="ECO:0000256" key="9">
    <source>
        <dbReference type="ARBA" id="ARBA00023136"/>
    </source>
</evidence>
<feature type="transmembrane region" description="Helical" evidence="13">
    <location>
        <begin position="1016"/>
        <end position="1035"/>
    </location>
</feature>
<protein>
    <recommendedName>
        <fullName evidence="15">Leucine-rich repeat-containing N-terminal plant-type domain-containing protein</fullName>
    </recommendedName>
</protein>
<dbReference type="FunFam" id="3.80.10.10:FF:000111">
    <property type="entry name" value="LRR receptor-like serine/threonine-protein kinase ERECTA"/>
    <property type="match status" value="1"/>
</dbReference>
<dbReference type="FunFam" id="3.80.10.10:FF:000095">
    <property type="entry name" value="LRR receptor-like serine/threonine-protein kinase GSO1"/>
    <property type="match status" value="1"/>
</dbReference>
<feature type="transmembrane region" description="Helical" evidence="13">
    <location>
        <begin position="930"/>
        <end position="951"/>
    </location>
</feature>
<keyword evidence="11" id="KW-0325">Glycoprotein</keyword>
<proteinExistence type="inferred from homology"/>
<dbReference type="Pfam" id="PF13855">
    <property type="entry name" value="LRR_8"/>
    <property type="match status" value="2"/>
</dbReference>
<keyword evidence="7" id="KW-0677">Repeat</keyword>
<keyword evidence="5 13" id="KW-0812">Transmembrane</keyword>
<keyword evidence="4" id="KW-0433">Leucine-rich repeat</keyword>
<dbReference type="PANTHER" id="PTHR48061">
    <property type="entry name" value="LEUCINE-RICH REPEAT RECEPTOR PROTEIN KINASE EMS1-LIKE-RELATED"/>
    <property type="match status" value="1"/>
</dbReference>
<evidence type="ECO:0000256" key="11">
    <source>
        <dbReference type="ARBA" id="ARBA00023180"/>
    </source>
</evidence>
<organism evidence="16 17">
    <name type="scientific">Punica granatum</name>
    <name type="common">Pomegranate</name>
    <dbReference type="NCBI Taxonomy" id="22663"/>
    <lineage>
        <taxon>Eukaryota</taxon>
        <taxon>Viridiplantae</taxon>
        <taxon>Streptophyta</taxon>
        <taxon>Embryophyta</taxon>
        <taxon>Tracheophyta</taxon>
        <taxon>Spermatophyta</taxon>
        <taxon>Magnoliopsida</taxon>
        <taxon>eudicotyledons</taxon>
        <taxon>Gunneridae</taxon>
        <taxon>Pentapetalae</taxon>
        <taxon>rosids</taxon>
        <taxon>malvids</taxon>
        <taxon>Myrtales</taxon>
        <taxon>Lythraceae</taxon>
        <taxon>Punica</taxon>
    </lineage>
</organism>
<dbReference type="InterPro" id="IPR032675">
    <property type="entry name" value="LRR_dom_sf"/>
</dbReference>